<evidence type="ECO:0000313" key="3">
    <source>
        <dbReference type="EMBL" id="ORX18724.1"/>
    </source>
</evidence>
<evidence type="ECO:0008006" key="5">
    <source>
        <dbReference type="Google" id="ProtNLM"/>
    </source>
</evidence>
<gene>
    <name evidence="3" type="ORF">AWC31_12065</name>
</gene>
<dbReference type="AlphaFoldDB" id="A0A1X2FJW5"/>
<name>A0A1X2FJW5_9MYCO</name>
<evidence type="ECO:0000313" key="4">
    <source>
        <dbReference type="Proteomes" id="UP000193964"/>
    </source>
</evidence>
<comment type="caution">
    <text evidence="3">The sequence shown here is derived from an EMBL/GenBank/DDBJ whole genome shotgun (WGS) entry which is preliminary data.</text>
</comment>
<organism evidence="3 4">
    <name type="scientific">Mycolicibacterium wolinskyi</name>
    <dbReference type="NCBI Taxonomy" id="59750"/>
    <lineage>
        <taxon>Bacteria</taxon>
        <taxon>Bacillati</taxon>
        <taxon>Actinomycetota</taxon>
        <taxon>Actinomycetes</taxon>
        <taxon>Mycobacteriales</taxon>
        <taxon>Mycobacteriaceae</taxon>
        <taxon>Mycolicibacterium</taxon>
    </lineage>
</organism>
<reference evidence="3 4" key="1">
    <citation type="submission" date="2016-01" db="EMBL/GenBank/DDBJ databases">
        <title>The new phylogeny of the genus Mycobacterium.</title>
        <authorList>
            <person name="Tarcisio F."/>
            <person name="Conor M."/>
            <person name="Antonella G."/>
            <person name="Elisabetta G."/>
            <person name="Giulia F.S."/>
            <person name="Sara T."/>
            <person name="Anna F."/>
            <person name="Clotilde B."/>
            <person name="Roberto B."/>
            <person name="Veronica D.S."/>
            <person name="Fabio R."/>
            <person name="Monica P."/>
            <person name="Olivier J."/>
            <person name="Enrico T."/>
            <person name="Nicola S."/>
        </authorList>
    </citation>
    <scope>NUCLEOTIDE SEQUENCE [LARGE SCALE GENOMIC DNA]</scope>
    <source>
        <strain evidence="3 4">ATCC 700010</strain>
    </source>
</reference>
<keyword evidence="2" id="KW-0732">Signal</keyword>
<feature type="region of interest" description="Disordered" evidence="1">
    <location>
        <begin position="183"/>
        <end position="267"/>
    </location>
</feature>
<accession>A0A1X2FJW5</accession>
<feature type="chain" id="PRO_5038445743" description="Mammalian cell entry protein" evidence="2">
    <location>
        <begin position="24"/>
        <end position="267"/>
    </location>
</feature>
<dbReference type="Proteomes" id="UP000193964">
    <property type="component" value="Unassembled WGS sequence"/>
</dbReference>
<dbReference type="EMBL" id="LQQA01000004">
    <property type="protein sequence ID" value="ORX18724.1"/>
    <property type="molecule type" value="Genomic_DNA"/>
</dbReference>
<evidence type="ECO:0000256" key="2">
    <source>
        <dbReference type="SAM" id="SignalP"/>
    </source>
</evidence>
<evidence type="ECO:0000256" key="1">
    <source>
        <dbReference type="SAM" id="MobiDB-lite"/>
    </source>
</evidence>
<feature type="signal peptide" evidence="2">
    <location>
        <begin position="1"/>
        <end position="23"/>
    </location>
</feature>
<dbReference type="PROSITE" id="PS51257">
    <property type="entry name" value="PROKAR_LIPOPROTEIN"/>
    <property type="match status" value="1"/>
</dbReference>
<feature type="compositionally biased region" description="Basic residues" evidence="1">
    <location>
        <begin position="247"/>
        <end position="267"/>
    </location>
</feature>
<feature type="compositionally biased region" description="Pro residues" evidence="1">
    <location>
        <begin position="191"/>
        <end position="207"/>
    </location>
</feature>
<dbReference type="RefSeq" id="WP_085141936.1">
    <property type="nucleotide sequence ID" value="NZ_JACKUA010000038.1"/>
</dbReference>
<proteinExistence type="predicted"/>
<sequence length="267" mass="28612">MRQRRVLLAVAALFAAISLVVVGCGGSQPDSGSEHTGTDNDELVLSEAENVILKAIKTMFTWSPARDDSPLDGYNRALPLLGGELLDIDIELGNSVRVQEWKDAKLEVMADALLVPSEHPKDTPDTVERAVMLTLTATAPDGKLISSITMRVERVVAKKSPEGWRVEDVSFFPEKEIRTQAQICPPGQSNQPPPDGPCVPNPPPPAKHCPDGATVAQDVVCPPPQGGPETKQCPDGTSVPASGPCPQRRRPKRAPRVHRGHGSRLGV</sequence>
<protein>
    <recommendedName>
        <fullName evidence="5">Mammalian cell entry protein</fullName>
    </recommendedName>
</protein>